<dbReference type="EMBL" id="JARBJD010000130">
    <property type="protein sequence ID" value="KAK2950747.1"/>
    <property type="molecule type" value="Genomic_DNA"/>
</dbReference>
<feature type="compositionally biased region" description="Basic and acidic residues" evidence="2">
    <location>
        <begin position="115"/>
        <end position="126"/>
    </location>
</feature>
<evidence type="ECO:0000313" key="4">
    <source>
        <dbReference type="Proteomes" id="UP001281761"/>
    </source>
</evidence>
<gene>
    <name evidence="3" type="ORF">BLNAU_14276</name>
</gene>
<dbReference type="Proteomes" id="UP001281761">
    <property type="component" value="Unassembled WGS sequence"/>
</dbReference>
<feature type="coiled-coil region" evidence="1">
    <location>
        <begin position="189"/>
        <end position="228"/>
    </location>
</feature>
<comment type="caution">
    <text evidence="3">The sequence shown here is derived from an EMBL/GenBank/DDBJ whole genome shotgun (WGS) entry which is preliminary data.</text>
</comment>
<evidence type="ECO:0000313" key="3">
    <source>
        <dbReference type="EMBL" id="KAK2950747.1"/>
    </source>
</evidence>
<accession>A0ABQ9XHD8</accession>
<sequence>MGNQISNCNLTMTGSVGIWRQFEESHLEMTLTMGGWTRDLAGRTQQRKLLAVRAQETEEEITQRVNEQRKQLQACHNKTLEKKYHNELLEASQKLDNTNEKGYMQLVPLTQLENEKNTEGKDKYKESIPPGNQFGGTSFGPDCKGKEDLKPLCPSSMRILSRSSHHRRERRRCCEQQAAIGDRASNTVLTEGTETLEELEHRMEAMQKKNIKAEVKEETREINKVADKLDAMYLQSQSFCHCKIQQITHCESFVGLSITKHIGTSSSQSNKSIQFKKSMWNEIEVKTVGMETKENKKRRRLGLEIFDK</sequence>
<feature type="region of interest" description="Disordered" evidence="2">
    <location>
        <begin position="115"/>
        <end position="139"/>
    </location>
</feature>
<name>A0ABQ9XHD8_9EUKA</name>
<feature type="coiled-coil region" evidence="1">
    <location>
        <begin position="51"/>
        <end position="101"/>
    </location>
</feature>
<keyword evidence="1" id="KW-0175">Coiled coil</keyword>
<organism evidence="3 4">
    <name type="scientific">Blattamonas nauphoetae</name>
    <dbReference type="NCBI Taxonomy" id="2049346"/>
    <lineage>
        <taxon>Eukaryota</taxon>
        <taxon>Metamonada</taxon>
        <taxon>Preaxostyla</taxon>
        <taxon>Oxymonadida</taxon>
        <taxon>Blattamonas</taxon>
    </lineage>
</organism>
<proteinExistence type="predicted"/>
<protein>
    <submittedName>
        <fullName evidence="3">Uncharacterized protein</fullName>
    </submittedName>
</protein>
<evidence type="ECO:0000256" key="1">
    <source>
        <dbReference type="SAM" id="Coils"/>
    </source>
</evidence>
<keyword evidence="4" id="KW-1185">Reference proteome</keyword>
<reference evidence="3 4" key="1">
    <citation type="journal article" date="2022" name="bioRxiv">
        <title>Genomics of Preaxostyla Flagellates Illuminates Evolutionary Transitions and the Path Towards Mitochondrial Loss.</title>
        <authorList>
            <person name="Novak L.V.F."/>
            <person name="Treitli S.C."/>
            <person name="Pyrih J."/>
            <person name="Halakuc P."/>
            <person name="Pipaliya S.V."/>
            <person name="Vacek V."/>
            <person name="Brzon O."/>
            <person name="Soukal P."/>
            <person name="Eme L."/>
            <person name="Dacks J.B."/>
            <person name="Karnkowska A."/>
            <person name="Elias M."/>
            <person name="Hampl V."/>
        </authorList>
    </citation>
    <scope>NUCLEOTIDE SEQUENCE [LARGE SCALE GENOMIC DNA]</scope>
    <source>
        <strain evidence="3">NAU3</strain>
        <tissue evidence="3">Gut</tissue>
    </source>
</reference>
<evidence type="ECO:0000256" key="2">
    <source>
        <dbReference type="SAM" id="MobiDB-lite"/>
    </source>
</evidence>